<evidence type="ECO:0000313" key="4">
    <source>
        <dbReference type="EMBL" id="KIS36722.1"/>
    </source>
</evidence>
<dbReference type="Proteomes" id="UP000050700">
    <property type="component" value="Unassembled WGS sequence"/>
</dbReference>
<protein>
    <submittedName>
        <fullName evidence="1">Uncharacterized protein</fullName>
    </submittedName>
</protein>
<dbReference type="AlphaFoldDB" id="A0A158SYB7"/>
<reference evidence="1 5" key="1">
    <citation type="submission" date="2014-05" db="EMBL/GenBank/DDBJ databases">
        <title>Methylome analysis of the phasevarions of Haemophilus influenzae.</title>
        <authorList>
            <person name="Atack J.M."/>
            <person name="Fox K.L."/>
            <person name="Power P.M."/>
            <person name="Clark T."/>
            <person name="Jurcisek J."/>
            <person name="Korlach J."/>
            <person name="Bakaletz L.O."/>
            <person name="Jennings M.P."/>
        </authorList>
    </citation>
    <scope>NUCLEOTIDE SEQUENCE [LARGE SCALE GENOMIC DNA]</scope>
    <source>
        <strain evidence="1 5">1209</strain>
    </source>
</reference>
<comment type="caution">
    <text evidence="1">The sequence shown here is derived from an EMBL/GenBank/DDBJ whole genome shotgun (WGS) entry which is preliminary data.</text>
</comment>
<proteinExistence type="predicted"/>
<dbReference type="EMBL" id="JMQP01000002">
    <property type="protein sequence ID" value="KIS36447.1"/>
    <property type="molecule type" value="Genomic_DNA"/>
</dbReference>
<gene>
    <name evidence="4" type="ORF">NTHI1209_00146</name>
    <name evidence="1" type="ORF">NTHI1209_01476</name>
    <name evidence="2" type="ORF">NTHI1209_01636</name>
    <name evidence="3" type="ORF">NTHI1209_02100</name>
</gene>
<accession>A0A158SYB7</accession>
<dbReference type="EMBL" id="JMQP01000002">
    <property type="protein sequence ID" value="KIS35861.1"/>
    <property type="molecule type" value="Genomic_DNA"/>
</dbReference>
<sequence length="47" mass="5695">MLSEFPFPFPLFTFPSCLLRLSLENLLFSACFQFFKEQLIKLFSYHR</sequence>
<evidence type="ECO:0000313" key="1">
    <source>
        <dbReference type="EMBL" id="KIS35861.1"/>
    </source>
</evidence>
<dbReference type="EMBL" id="JMQP01000001">
    <property type="protein sequence ID" value="KIS36722.1"/>
    <property type="molecule type" value="Genomic_DNA"/>
</dbReference>
<evidence type="ECO:0000313" key="5">
    <source>
        <dbReference type="Proteomes" id="UP000050700"/>
    </source>
</evidence>
<dbReference type="PATRIC" id="fig|727.582.peg.119"/>
<dbReference type="EMBL" id="JMQP01000002">
    <property type="protein sequence ID" value="KIS36007.1"/>
    <property type="molecule type" value="Genomic_DNA"/>
</dbReference>
<organism evidence="1 5">
    <name type="scientific">Haemophilus influenzae</name>
    <dbReference type="NCBI Taxonomy" id="727"/>
    <lineage>
        <taxon>Bacteria</taxon>
        <taxon>Pseudomonadati</taxon>
        <taxon>Pseudomonadota</taxon>
        <taxon>Gammaproteobacteria</taxon>
        <taxon>Pasteurellales</taxon>
        <taxon>Pasteurellaceae</taxon>
        <taxon>Haemophilus</taxon>
    </lineage>
</organism>
<name>A0A158SYB7_HAEIF</name>
<evidence type="ECO:0000313" key="2">
    <source>
        <dbReference type="EMBL" id="KIS36007.1"/>
    </source>
</evidence>
<evidence type="ECO:0000313" key="3">
    <source>
        <dbReference type="EMBL" id="KIS36447.1"/>
    </source>
</evidence>